<dbReference type="Pfam" id="PF00583">
    <property type="entry name" value="Acetyltransf_1"/>
    <property type="match status" value="1"/>
</dbReference>
<feature type="transmembrane region" description="Helical" evidence="2">
    <location>
        <begin position="42"/>
        <end position="59"/>
    </location>
</feature>
<keyword evidence="1" id="KW-0808">Transferase</keyword>
<evidence type="ECO:0000256" key="2">
    <source>
        <dbReference type="SAM" id="Phobius"/>
    </source>
</evidence>
<dbReference type="InterPro" id="IPR000182">
    <property type="entry name" value="GNAT_dom"/>
</dbReference>
<dbReference type="PANTHER" id="PTHR13947:SF37">
    <property type="entry name" value="LD18367P"/>
    <property type="match status" value="1"/>
</dbReference>
<dbReference type="PANTHER" id="PTHR13947">
    <property type="entry name" value="GNAT FAMILY N-ACETYLTRANSFERASE"/>
    <property type="match status" value="1"/>
</dbReference>
<accession>A0ABM0MJN9</accession>
<dbReference type="RefSeq" id="XP_006820230.1">
    <property type="nucleotide sequence ID" value="XM_006820167.1"/>
</dbReference>
<gene>
    <name evidence="5" type="primary">LOC102804750</name>
</gene>
<protein>
    <submittedName>
        <fullName evidence="5">Probable N-acetyltransferase camello-like</fullName>
    </submittedName>
</protein>
<keyword evidence="4" id="KW-1185">Reference proteome</keyword>
<dbReference type="Proteomes" id="UP000694865">
    <property type="component" value="Unplaced"/>
</dbReference>
<feature type="domain" description="N-acetyltransferase" evidence="3">
    <location>
        <begin position="69"/>
        <end position="216"/>
    </location>
</feature>
<dbReference type="Gene3D" id="3.40.630.30">
    <property type="match status" value="1"/>
</dbReference>
<dbReference type="CDD" id="cd04301">
    <property type="entry name" value="NAT_SF"/>
    <property type="match status" value="1"/>
</dbReference>
<keyword evidence="2" id="KW-0472">Membrane</keyword>
<dbReference type="GeneID" id="102804750"/>
<keyword evidence="2" id="KW-1133">Transmembrane helix</keyword>
<proteinExistence type="predicted"/>
<reference evidence="5" key="1">
    <citation type="submission" date="2025-08" db="UniProtKB">
        <authorList>
            <consortium name="RefSeq"/>
        </authorList>
    </citation>
    <scope>IDENTIFICATION</scope>
    <source>
        <tissue evidence="5">Testes</tissue>
    </source>
</reference>
<name>A0ABM0MJN9_SACKO</name>
<keyword evidence="2" id="KW-0812">Transmembrane</keyword>
<evidence type="ECO:0000313" key="5">
    <source>
        <dbReference type="RefSeq" id="XP_006820230.1"/>
    </source>
</evidence>
<evidence type="ECO:0000259" key="3">
    <source>
        <dbReference type="PROSITE" id="PS51186"/>
    </source>
</evidence>
<dbReference type="InterPro" id="IPR050769">
    <property type="entry name" value="NAT_camello-type"/>
</dbReference>
<dbReference type="SUPFAM" id="SSF55729">
    <property type="entry name" value="Acyl-CoA N-acyltransferases (Nat)"/>
    <property type="match status" value="1"/>
</dbReference>
<dbReference type="InterPro" id="IPR016181">
    <property type="entry name" value="Acyl_CoA_acyltransferase"/>
</dbReference>
<feature type="transmembrane region" description="Helical" evidence="2">
    <location>
        <begin position="65"/>
        <end position="84"/>
    </location>
</feature>
<organism evidence="4 5">
    <name type="scientific">Saccoglossus kowalevskii</name>
    <name type="common">Acorn worm</name>
    <dbReference type="NCBI Taxonomy" id="10224"/>
    <lineage>
        <taxon>Eukaryota</taxon>
        <taxon>Metazoa</taxon>
        <taxon>Hemichordata</taxon>
        <taxon>Enteropneusta</taxon>
        <taxon>Harrimaniidae</taxon>
        <taxon>Saccoglossus</taxon>
    </lineage>
</organism>
<evidence type="ECO:0000256" key="1">
    <source>
        <dbReference type="ARBA" id="ARBA00022679"/>
    </source>
</evidence>
<evidence type="ECO:0000313" key="4">
    <source>
        <dbReference type="Proteomes" id="UP000694865"/>
    </source>
</evidence>
<dbReference type="PROSITE" id="PS51186">
    <property type="entry name" value="GNAT"/>
    <property type="match status" value="1"/>
</dbReference>
<sequence>MERRSTVAIRQYEEKDQQNVIYVFKDSYLDLLKPTFQRHMSYTRFTNVFLLALFFYLSFFVYNSVLLFVVLVAMVPIAYIIIIYKMRKERICERLTSDLKDIKTTYIDSESGNFWVAVYDGQIVGTVALVFKEFEGCGIQPQLTTLYVLKKYRRLGIGAKLMNKAVQYANEHQFSCIFLRTGEDHQEARKLYRKTGFVKIREYVVNYNVLISRTITTYVLNLKPNVDDVVTVVQDTSSIKRK</sequence>